<keyword evidence="7" id="KW-1185">Reference proteome</keyword>
<dbReference type="GO" id="GO:0043565">
    <property type="term" value="F:sequence-specific DNA binding"/>
    <property type="evidence" value="ECO:0007669"/>
    <property type="project" value="TreeGrafter"/>
</dbReference>
<dbReference type="GO" id="GO:0003700">
    <property type="term" value="F:DNA-binding transcription factor activity"/>
    <property type="evidence" value="ECO:0007669"/>
    <property type="project" value="InterPro"/>
</dbReference>
<evidence type="ECO:0000256" key="4">
    <source>
        <dbReference type="ARBA" id="ARBA00023163"/>
    </source>
</evidence>
<dbReference type="RefSeq" id="WP_114188758.1">
    <property type="nucleotide sequence ID" value="NZ_QOIO01000066.1"/>
</dbReference>
<dbReference type="OrthoDB" id="9793571at2"/>
<dbReference type="Pfam" id="PF03466">
    <property type="entry name" value="LysR_substrate"/>
    <property type="match status" value="1"/>
</dbReference>
<dbReference type="Pfam" id="PF00126">
    <property type="entry name" value="HTH_1"/>
    <property type="match status" value="1"/>
</dbReference>
<dbReference type="InterPro" id="IPR036390">
    <property type="entry name" value="WH_DNA-bd_sf"/>
</dbReference>
<dbReference type="SUPFAM" id="SSF46785">
    <property type="entry name" value="Winged helix' DNA-binding domain"/>
    <property type="match status" value="1"/>
</dbReference>
<dbReference type="PANTHER" id="PTHR30537:SF26">
    <property type="entry name" value="GLYCINE CLEAVAGE SYSTEM TRANSCRIPTIONAL ACTIVATOR"/>
    <property type="match status" value="1"/>
</dbReference>
<keyword evidence="2" id="KW-0805">Transcription regulation</keyword>
<dbReference type="Gene3D" id="1.10.10.10">
    <property type="entry name" value="Winged helix-like DNA-binding domain superfamily/Winged helix DNA-binding domain"/>
    <property type="match status" value="1"/>
</dbReference>
<dbReference type="GO" id="GO:0006351">
    <property type="term" value="P:DNA-templated transcription"/>
    <property type="evidence" value="ECO:0007669"/>
    <property type="project" value="TreeGrafter"/>
</dbReference>
<name>A0A512BZT8_9HYPH</name>
<dbReference type="CDD" id="cd08432">
    <property type="entry name" value="PBP2_GcdR_TrpI_HvrB_AmpR_like"/>
    <property type="match status" value="1"/>
</dbReference>
<dbReference type="EMBL" id="BJYU01000106">
    <property type="protein sequence ID" value="GEO17463.1"/>
    <property type="molecule type" value="Genomic_DNA"/>
</dbReference>
<dbReference type="SUPFAM" id="SSF53850">
    <property type="entry name" value="Periplasmic binding protein-like II"/>
    <property type="match status" value="1"/>
</dbReference>
<feature type="domain" description="HTH lysR-type" evidence="5">
    <location>
        <begin position="6"/>
        <end position="63"/>
    </location>
</feature>
<dbReference type="InterPro" id="IPR058163">
    <property type="entry name" value="LysR-type_TF_proteobact-type"/>
</dbReference>
<dbReference type="PANTHER" id="PTHR30537">
    <property type="entry name" value="HTH-TYPE TRANSCRIPTIONAL REGULATOR"/>
    <property type="match status" value="1"/>
</dbReference>
<organism evidence="6 7">
    <name type="scientific">Microvirga aerophila</name>
    <dbReference type="NCBI Taxonomy" id="670291"/>
    <lineage>
        <taxon>Bacteria</taxon>
        <taxon>Pseudomonadati</taxon>
        <taxon>Pseudomonadota</taxon>
        <taxon>Alphaproteobacteria</taxon>
        <taxon>Hyphomicrobiales</taxon>
        <taxon>Methylobacteriaceae</taxon>
        <taxon>Microvirga</taxon>
    </lineage>
</organism>
<dbReference type="FunFam" id="1.10.10.10:FF:000038">
    <property type="entry name" value="Glycine cleavage system transcriptional activator"/>
    <property type="match status" value="1"/>
</dbReference>
<dbReference type="PRINTS" id="PR00039">
    <property type="entry name" value="HTHLYSR"/>
</dbReference>
<evidence type="ECO:0000256" key="3">
    <source>
        <dbReference type="ARBA" id="ARBA00023125"/>
    </source>
</evidence>
<dbReference type="InterPro" id="IPR000847">
    <property type="entry name" value="LysR_HTH_N"/>
</dbReference>
<gene>
    <name evidence="6" type="ORF">MAE02_51590</name>
</gene>
<dbReference type="AlphaFoldDB" id="A0A512BZT8"/>
<comment type="similarity">
    <text evidence="1">Belongs to the LysR transcriptional regulatory family.</text>
</comment>
<evidence type="ECO:0000256" key="2">
    <source>
        <dbReference type="ARBA" id="ARBA00023015"/>
    </source>
</evidence>
<reference evidence="6 7" key="1">
    <citation type="submission" date="2019-07" db="EMBL/GenBank/DDBJ databases">
        <title>Whole genome shotgun sequence of Microvirga aerophila NBRC 106136.</title>
        <authorList>
            <person name="Hosoyama A."/>
            <person name="Uohara A."/>
            <person name="Ohji S."/>
            <person name="Ichikawa N."/>
        </authorList>
    </citation>
    <scope>NUCLEOTIDE SEQUENCE [LARGE SCALE GENOMIC DNA]</scope>
    <source>
        <strain evidence="6 7">NBRC 106136</strain>
    </source>
</reference>
<proteinExistence type="inferred from homology"/>
<evidence type="ECO:0000259" key="5">
    <source>
        <dbReference type="PROSITE" id="PS50931"/>
    </source>
</evidence>
<dbReference type="InterPro" id="IPR036388">
    <property type="entry name" value="WH-like_DNA-bd_sf"/>
</dbReference>
<sequence>MRRFLPSLSALQAFEAAARYMSFTKAADELAITQSGISRQINNLEQYLGVRLFERSGSRLVLTDPGANYFQEVAQMLNKLEEVSIDAVRGRKADASLMIGAHPGLATRWLAPRLGGFVAKNPGMPIEVVPVDSEVNFEQSRIDIAIMRGVGSWPNTRVSLLFPEQLAVVASPKLIPATTKLDRLDFSHLPTLQNASRPSLWLSWLRTAKLAHSGVIQGIRFANSEMLISAALSGLGLAVVPWHYVEQELARGELHLPFGDPVQSSESYWVAFSERKTQRQSVKSFRDWLLSETRNDRSKSRS</sequence>
<dbReference type="Proteomes" id="UP000321085">
    <property type="component" value="Unassembled WGS sequence"/>
</dbReference>
<dbReference type="Gene3D" id="3.40.190.10">
    <property type="entry name" value="Periplasmic binding protein-like II"/>
    <property type="match status" value="2"/>
</dbReference>
<evidence type="ECO:0000313" key="7">
    <source>
        <dbReference type="Proteomes" id="UP000321085"/>
    </source>
</evidence>
<comment type="caution">
    <text evidence="6">The sequence shown here is derived from an EMBL/GenBank/DDBJ whole genome shotgun (WGS) entry which is preliminary data.</text>
</comment>
<protein>
    <submittedName>
        <fullName evidence="6">Transcriptional regulator GcvA</fullName>
    </submittedName>
</protein>
<keyword evidence="3" id="KW-0238">DNA-binding</keyword>
<dbReference type="InterPro" id="IPR005119">
    <property type="entry name" value="LysR_subst-bd"/>
</dbReference>
<evidence type="ECO:0000313" key="6">
    <source>
        <dbReference type="EMBL" id="GEO17463.1"/>
    </source>
</evidence>
<dbReference type="PROSITE" id="PS50931">
    <property type="entry name" value="HTH_LYSR"/>
    <property type="match status" value="1"/>
</dbReference>
<evidence type="ECO:0000256" key="1">
    <source>
        <dbReference type="ARBA" id="ARBA00009437"/>
    </source>
</evidence>
<keyword evidence="4" id="KW-0804">Transcription</keyword>
<accession>A0A512BZT8</accession>